<accession>A0A6A6V1P3</accession>
<feature type="region of interest" description="Disordered" evidence="1">
    <location>
        <begin position="21"/>
        <end position="81"/>
    </location>
</feature>
<sequence length="95" mass="10643">MGNCISGIGKIWDDIHTIPYDSLSSPQPILTQPEEPPEIPPSQRRPSLSSHPNIPSQPVPIPGAQPRLRPLQPREERPVCRHARCPRTECRKTAK</sequence>
<protein>
    <submittedName>
        <fullName evidence="2">Uncharacterized protein</fullName>
    </submittedName>
</protein>
<reference evidence="2" key="1">
    <citation type="journal article" date="2020" name="Stud. Mycol.">
        <title>101 Dothideomycetes genomes: a test case for predicting lifestyles and emergence of pathogens.</title>
        <authorList>
            <person name="Haridas S."/>
            <person name="Albert R."/>
            <person name="Binder M."/>
            <person name="Bloem J."/>
            <person name="Labutti K."/>
            <person name="Salamov A."/>
            <person name="Andreopoulos B."/>
            <person name="Baker S."/>
            <person name="Barry K."/>
            <person name="Bills G."/>
            <person name="Bluhm B."/>
            <person name="Cannon C."/>
            <person name="Castanera R."/>
            <person name="Culley D."/>
            <person name="Daum C."/>
            <person name="Ezra D."/>
            <person name="Gonzalez J."/>
            <person name="Henrissat B."/>
            <person name="Kuo A."/>
            <person name="Liang C."/>
            <person name="Lipzen A."/>
            <person name="Lutzoni F."/>
            <person name="Magnuson J."/>
            <person name="Mondo S."/>
            <person name="Nolan M."/>
            <person name="Ohm R."/>
            <person name="Pangilinan J."/>
            <person name="Park H.-J."/>
            <person name="Ramirez L."/>
            <person name="Alfaro M."/>
            <person name="Sun H."/>
            <person name="Tritt A."/>
            <person name="Yoshinaga Y."/>
            <person name="Zwiers L.-H."/>
            <person name="Turgeon B."/>
            <person name="Goodwin S."/>
            <person name="Spatafora J."/>
            <person name="Crous P."/>
            <person name="Grigoriev I."/>
        </authorList>
    </citation>
    <scope>NUCLEOTIDE SEQUENCE</scope>
    <source>
        <strain evidence="2">CBS 119925</strain>
    </source>
</reference>
<keyword evidence="3" id="KW-1185">Reference proteome</keyword>
<dbReference type="Proteomes" id="UP000799440">
    <property type="component" value="Unassembled WGS sequence"/>
</dbReference>
<evidence type="ECO:0000313" key="2">
    <source>
        <dbReference type="EMBL" id="KAF2743127.1"/>
    </source>
</evidence>
<evidence type="ECO:0000256" key="1">
    <source>
        <dbReference type="SAM" id="MobiDB-lite"/>
    </source>
</evidence>
<gene>
    <name evidence="2" type="ORF">M011DRAFT_247483</name>
</gene>
<evidence type="ECO:0000313" key="3">
    <source>
        <dbReference type="Proteomes" id="UP000799440"/>
    </source>
</evidence>
<name>A0A6A6V1P3_9PLEO</name>
<dbReference type="AlphaFoldDB" id="A0A6A6V1P3"/>
<dbReference type="EMBL" id="MU006600">
    <property type="protein sequence ID" value="KAF2743127.1"/>
    <property type="molecule type" value="Genomic_DNA"/>
</dbReference>
<proteinExistence type="predicted"/>
<organism evidence="2 3">
    <name type="scientific">Sporormia fimetaria CBS 119925</name>
    <dbReference type="NCBI Taxonomy" id="1340428"/>
    <lineage>
        <taxon>Eukaryota</taxon>
        <taxon>Fungi</taxon>
        <taxon>Dikarya</taxon>
        <taxon>Ascomycota</taxon>
        <taxon>Pezizomycotina</taxon>
        <taxon>Dothideomycetes</taxon>
        <taxon>Pleosporomycetidae</taxon>
        <taxon>Pleosporales</taxon>
        <taxon>Sporormiaceae</taxon>
        <taxon>Sporormia</taxon>
    </lineage>
</organism>